<evidence type="ECO:0000256" key="1">
    <source>
        <dbReference type="SAM" id="SignalP"/>
    </source>
</evidence>
<reference evidence="3" key="1">
    <citation type="submission" date="2025-08" db="UniProtKB">
        <authorList>
            <consortium name="RefSeq"/>
        </authorList>
    </citation>
    <scope>IDENTIFICATION</scope>
    <source>
        <tissue evidence="3">Total insect</tissue>
    </source>
</reference>
<sequence>MYWKLYLLVREILLIVSCPYFSSGTDIYLGVLVQEHHELYLQLMNKPLKPRHHNLSHYGICMKRNGPLVKVDTMTSERKHRLSKLYARAMNSRVNLPLSVAIKNQLLLSDHLLHVGDRVLDPEAGIDLVFLRKVLVRNLESFERFVNVIPFDADLSVSTVRSVTICGTKYCVGMVIVVNIAELYPTFAKIVHIMSDNGSHFGFVLNVKHSVMYHDHFGAFEVEDTGVFMYLSHQDFISYLPLWERLSVDGKKFISLRVSL</sequence>
<feature type="signal peptide" evidence="1">
    <location>
        <begin position="1"/>
        <end position="24"/>
    </location>
</feature>
<protein>
    <submittedName>
        <fullName evidence="3">Uncharacterized protein LOC117650594</fullName>
    </submittedName>
</protein>
<dbReference type="InParanoid" id="A0A6P8ZZ70"/>
<dbReference type="AlphaFoldDB" id="A0A6P8ZZ70"/>
<evidence type="ECO:0000313" key="3">
    <source>
        <dbReference type="RefSeq" id="XP_034250016.1"/>
    </source>
</evidence>
<organism evidence="3">
    <name type="scientific">Thrips palmi</name>
    <name type="common">Melon thrips</name>
    <dbReference type="NCBI Taxonomy" id="161013"/>
    <lineage>
        <taxon>Eukaryota</taxon>
        <taxon>Metazoa</taxon>
        <taxon>Ecdysozoa</taxon>
        <taxon>Arthropoda</taxon>
        <taxon>Hexapoda</taxon>
        <taxon>Insecta</taxon>
        <taxon>Pterygota</taxon>
        <taxon>Neoptera</taxon>
        <taxon>Paraneoptera</taxon>
        <taxon>Thysanoptera</taxon>
        <taxon>Terebrantia</taxon>
        <taxon>Thripoidea</taxon>
        <taxon>Thripidae</taxon>
        <taxon>Thrips</taxon>
    </lineage>
</organism>
<proteinExistence type="predicted"/>
<dbReference type="GeneID" id="117650594"/>
<evidence type="ECO:0000313" key="2">
    <source>
        <dbReference type="Proteomes" id="UP000515158"/>
    </source>
</evidence>
<dbReference type="KEGG" id="tpal:117650594"/>
<accession>A0A6P8ZZ70</accession>
<gene>
    <name evidence="3" type="primary">LOC117650594</name>
</gene>
<dbReference type="RefSeq" id="XP_034250016.1">
    <property type="nucleotide sequence ID" value="XM_034394125.1"/>
</dbReference>
<name>A0A6P8ZZ70_THRPL</name>
<dbReference type="OrthoDB" id="10048659at2759"/>
<keyword evidence="2" id="KW-1185">Reference proteome</keyword>
<feature type="chain" id="PRO_5027745192" evidence="1">
    <location>
        <begin position="25"/>
        <end position="260"/>
    </location>
</feature>
<dbReference type="Proteomes" id="UP000515158">
    <property type="component" value="Unplaced"/>
</dbReference>
<keyword evidence="1" id="KW-0732">Signal</keyword>